<dbReference type="SMR" id="A0A0M3QZT6"/>
<dbReference type="AlphaFoldDB" id="A0A0M3QZT6"/>
<reference evidence="3 4" key="1">
    <citation type="submission" date="2015-08" db="EMBL/GenBank/DDBJ databases">
        <title>Ancestral chromatin configuration constrains chromatin evolution on differentiating sex chromosomes in Drosophila.</title>
        <authorList>
            <person name="Zhou Q."/>
            <person name="Bachtrog D."/>
        </authorList>
    </citation>
    <scope>NUCLEOTIDE SEQUENCE [LARGE SCALE GENOMIC DNA]</scope>
    <source>
        <tissue evidence="3">Whole larvae</tissue>
    </source>
</reference>
<dbReference type="EMBL" id="CP012528">
    <property type="protein sequence ID" value="ALC49983.1"/>
    <property type="molecule type" value="Genomic_DNA"/>
</dbReference>
<accession>A0A0M3QZT6</accession>
<evidence type="ECO:0000313" key="3">
    <source>
        <dbReference type="EMBL" id="ALC49983.1"/>
    </source>
</evidence>
<dbReference type="OMA" id="QPFDWTY"/>
<evidence type="ECO:0000313" key="4">
    <source>
        <dbReference type="Proteomes" id="UP000494163"/>
    </source>
</evidence>
<dbReference type="Proteomes" id="UP000494163">
    <property type="component" value="Chromosome X"/>
</dbReference>
<dbReference type="PANTHER" id="PTHR21021">
    <property type="entry name" value="GAF/PUTATIVE CYTOSKELETAL PROTEIN"/>
    <property type="match status" value="1"/>
</dbReference>
<dbReference type="GO" id="GO:0031929">
    <property type="term" value="P:TOR signaling"/>
    <property type="evidence" value="ECO:0007669"/>
    <property type="project" value="TreeGrafter"/>
</dbReference>
<feature type="non-terminal residue" evidence="3">
    <location>
        <position position="1"/>
    </location>
</feature>
<dbReference type="STRING" id="30019.A0A0M3QZT6"/>
<evidence type="ECO:0000256" key="2">
    <source>
        <dbReference type="ARBA" id="ARBA00018951"/>
    </source>
</evidence>
<protein>
    <recommendedName>
        <fullName evidence="2">TIP41-like protein</fullName>
    </recommendedName>
</protein>
<dbReference type="Pfam" id="PF04176">
    <property type="entry name" value="TIP41"/>
    <property type="match status" value="1"/>
</dbReference>
<sequence>AVPILAVPSETISFNEWNITVERSNILKSMCTQGANVCEKNSANCCELCTYKHALNLPHLPGLVFHKNKLMLENKYGAKMQFGPMDALKFVDNGKDEALEVACAQKWCDTRSELMKCKRFDWTFTSPYQGTLNEEFRAEPTDIPINKDKLLQREDILFFDDITLYEDELHDQGISKMSVRIRVMASGFLILLRHFLRVDDVLIRLHDTRFYWEIENDYILKEFVHREAPCSLLQDVISIWTNPDELQNYLPVAVRELHKLYF</sequence>
<organism evidence="3 4">
    <name type="scientific">Drosophila busckii</name>
    <name type="common">Fruit fly</name>
    <dbReference type="NCBI Taxonomy" id="30019"/>
    <lineage>
        <taxon>Eukaryota</taxon>
        <taxon>Metazoa</taxon>
        <taxon>Ecdysozoa</taxon>
        <taxon>Arthropoda</taxon>
        <taxon>Hexapoda</taxon>
        <taxon>Insecta</taxon>
        <taxon>Pterygota</taxon>
        <taxon>Neoptera</taxon>
        <taxon>Endopterygota</taxon>
        <taxon>Diptera</taxon>
        <taxon>Brachycera</taxon>
        <taxon>Muscomorpha</taxon>
        <taxon>Ephydroidea</taxon>
        <taxon>Drosophilidae</taxon>
        <taxon>Drosophila</taxon>
    </lineage>
</organism>
<dbReference type="GO" id="GO:0005829">
    <property type="term" value="C:cytosol"/>
    <property type="evidence" value="ECO:0007669"/>
    <property type="project" value="TreeGrafter"/>
</dbReference>
<dbReference type="InterPro" id="IPR007303">
    <property type="entry name" value="TIP41-like"/>
</dbReference>
<comment type="similarity">
    <text evidence="1">Belongs to the TIP41 family.</text>
</comment>
<evidence type="ECO:0000256" key="1">
    <source>
        <dbReference type="ARBA" id="ARBA00006658"/>
    </source>
</evidence>
<dbReference type="OrthoDB" id="10253878at2759"/>
<name>A0A0M3QZT6_DROBS</name>
<keyword evidence="4" id="KW-1185">Reference proteome</keyword>
<dbReference type="InterPro" id="IPR051330">
    <property type="entry name" value="Phosphatase_reg/MetRdx"/>
</dbReference>
<proteinExistence type="inferred from homology"/>
<gene>
    <name evidence="3" type="ORF">Dbus_chrXg1839</name>
</gene>
<dbReference type="PANTHER" id="PTHR21021:SF16">
    <property type="entry name" value="TIP41-LIKE PROTEIN"/>
    <property type="match status" value="1"/>
</dbReference>